<evidence type="ECO:0000256" key="10">
    <source>
        <dbReference type="ARBA" id="ARBA00023237"/>
    </source>
</evidence>
<keyword evidence="3" id="KW-0813">Transport</keyword>
<dbReference type="GO" id="GO:0009279">
    <property type="term" value="C:cell outer membrane"/>
    <property type="evidence" value="ECO:0007669"/>
    <property type="project" value="UniProtKB-SubCell"/>
</dbReference>
<dbReference type="SUPFAM" id="SSF56935">
    <property type="entry name" value="Porins"/>
    <property type="match status" value="1"/>
</dbReference>
<dbReference type="GO" id="GO:0015288">
    <property type="term" value="F:porin activity"/>
    <property type="evidence" value="ECO:0007669"/>
    <property type="project" value="UniProtKB-KW"/>
</dbReference>
<evidence type="ECO:0000313" key="13">
    <source>
        <dbReference type="EMBL" id="AIO35327.1"/>
    </source>
</evidence>
<keyword evidence="8" id="KW-0626">Porin</keyword>
<dbReference type="KEGG" id="bcen:DM39_5132"/>
<dbReference type="Pfam" id="PF13609">
    <property type="entry name" value="Porin_4"/>
    <property type="match status" value="1"/>
</dbReference>
<sequence>MNRAAINVVGIAAIACMVCATARAQSRDDAIDFYGIVDVGIVHESGAAAGAVTRQTGGVMSGSRWGLRGRENLGGGLSAVFTLEGGFLTHTGAAGQGGLLFGRQAYVGLEASRFGRLTFGRQYTTLAIAQVTMDPFGTGLAGTSANLISAGGHGGSNRMNNAIKYELPKTPGRLYGEMSYSVGGVPGSIVANSQFGASLGYNTGKLDTIVAYADARNADGRGQDAREVFFGAKYDFDVVTAYLNYVLNRGAIVPGTVNRRSQDFLVGTSVRVGTDYMLASCIYKDDRTAARNDARQFALGYVHNLSKRTSLYASYAYIWNRASNTATSGFYRVWNATDVGNPAAGNSAFNVGINHRF</sequence>
<keyword evidence="7" id="KW-0406">Ion transport</keyword>
<evidence type="ECO:0000256" key="7">
    <source>
        <dbReference type="ARBA" id="ARBA00023065"/>
    </source>
</evidence>
<keyword evidence="9" id="KW-0472">Membrane</keyword>
<keyword evidence="5" id="KW-0812">Transmembrane</keyword>
<evidence type="ECO:0000256" key="6">
    <source>
        <dbReference type="ARBA" id="ARBA00022729"/>
    </source>
</evidence>
<dbReference type="InterPro" id="IPR023614">
    <property type="entry name" value="Porin_dom_sf"/>
</dbReference>
<evidence type="ECO:0000256" key="1">
    <source>
        <dbReference type="ARBA" id="ARBA00004571"/>
    </source>
</evidence>
<dbReference type="CDD" id="cd00342">
    <property type="entry name" value="gram_neg_porins"/>
    <property type="match status" value="1"/>
</dbReference>
<name>A0AAN0RWI4_9BURK</name>
<dbReference type="GO" id="GO:0046930">
    <property type="term" value="C:pore complex"/>
    <property type="evidence" value="ECO:0007669"/>
    <property type="project" value="UniProtKB-KW"/>
</dbReference>
<evidence type="ECO:0000256" key="5">
    <source>
        <dbReference type="ARBA" id="ARBA00022692"/>
    </source>
</evidence>
<accession>A0AAN0RWI4</accession>
<keyword evidence="6 11" id="KW-0732">Signal</keyword>
<evidence type="ECO:0000259" key="12">
    <source>
        <dbReference type="Pfam" id="PF13609"/>
    </source>
</evidence>
<proteinExistence type="predicted"/>
<reference evidence="13 14" key="1">
    <citation type="submission" date="2014-05" db="EMBL/GenBank/DDBJ databases">
        <authorList>
            <person name="Bishop-Lilly K.A."/>
            <person name="Broomall S.M."/>
            <person name="Chain P.S."/>
            <person name="Chertkov O."/>
            <person name="Coyne S.R."/>
            <person name="Daligault H.E."/>
            <person name="Davenport K.W."/>
            <person name="Erkkila T."/>
            <person name="Frey K.G."/>
            <person name="Gibbons H.S."/>
            <person name="Gu W."/>
            <person name="Jaissle J."/>
            <person name="Johnson S.L."/>
            <person name="Koroleva G.I."/>
            <person name="Ladner J.T."/>
            <person name="Lo C.-C."/>
            <person name="Minogue T.D."/>
            <person name="Munk C."/>
            <person name="Palacios G.F."/>
            <person name="Redden C.L."/>
            <person name="Rosenzweig C.N."/>
            <person name="Scholz M.B."/>
            <person name="Teshima H."/>
            <person name="Xu Y."/>
        </authorList>
    </citation>
    <scope>NUCLEOTIDE SEQUENCE [LARGE SCALE GENOMIC DNA]</scope>
    <source>
        <strain evidence="13 14">DDS 22E-1</strain>
    </source>
</reference>
<evidence type="ECO:0000256" key="3">
    <source>
        <dbReference type="ARBA" id="ARBA00022448"/>
    </source>
</evidence>
<gene>
    <name evidence="13" type="ORF">DM39_5132</name>
</gene>
<dbReference type="AlphaFoldDB" id="A0AAN0RWI4"/>
<dbReference type="Proteomes" id="UP000029413">
    <property type="component" value="Chromosome 2"/>
</dbReference>
<dbReference type="Gene3D" id="2.40.160.10">
    <property type="entry name" value="Porin"/>
    <property type="match status" value="1"/>
</dbReference>
<dbReference type="PANTHER" id="PTHR34501">
    <property type="entry name" value="PROTEIN YDDL-RELATED"/>
    <property type="match status" value="1"/>
</dbReference>
<dbReference type="EMBL" id="CP007784">
    <property type="protein sequence ID" value="AIO35327.1"/>
    <property type="molecule type" value="Genomic_DNA"/>
</dbReference>
<evidence type="ECO:0000313" key="14">
    <source>
        <dbReference type="Proteomes" id="UP000029413"/>
    </source>
</evidence>
<dbReference type="InterPro" id="IPR033900">
    <property type="entry name" value="Gram_neg_porin_domain"/>
</dbReference>
<dbReference type="GO" id="GO:0006811">
    <property type="term" value="P:monoatomic ion transport"/>
    <property type="evidence" value="ECO:0007669"/>
    <property type="project" value="UniProtKB-KW"/>
</dbReference>
<comment type="subcellular location">
    <subcellularLocation>
        <location evidence="1">Cell outer membrane</location>
        <topology evidence="1">Multi-pass membrane protein</topology>
    </subcellularLocation>
</comment>
<evidence type="ECO:0000256" key="4">
    <source>
        <dbReference type="ARBA" id="ARBA00022452"/>
    </source>
</evidence>
<keyword evidence="4" id="KW-1134">Transmembrane beta strand</keyword>
<keyword evidence="10" id="KW-0998">Cell outer membrane</keyword>
<evidence type="ECO:0000256" key="8">
    <source>
        <dbReference type="ARBA" id="ARBA00023114"/>
    </source>
</evidence>
<feature type="signal peptide" evidence="11">
    <location>
        <begin position="1"/>
        <end position="24"/>
    </location>
</feature>
<evidence type="ECO:0000256" key="9">
    <source>
        <dbReference type="ARBA" id="ARBA00023136"/>
    </source>
</evidence>
<evidence type="ECO:0000256" key="11">
    <source>
        <dbReference type="SAM" id="SignalP"/>
    </source>
</evidence>
<feature type="chain" id="PRO_5042942981" evidence="11">
    <location>
        <begin position="25"/>
        <end position="357"/>
    </location>
</feature>
<dbReference type="PANTHER" id="PTHR34501:SF9">
    <property type="entry name" value="MAJOR OUTER MEMBRANE PROTEIN P.IA"/>
    <property type="match status" value="1"/>
</dbReference>
<comment type="subunit">
    <text evidence="2">Homotrimer.</text>
</comment>
<feature type="domain" description="Porin" evidence="12">
    <location>
        <begin position="13"/>
        <end position="321"/>
    </location>
</feature>
<organism evidence="13 14">
    <name type="scientific">Burkholderia cenocepacia</name>
    <dbReference type="NCBI Taxonomy" id="95486"/>
    <lineage>
        <taxon>Bacteria</taxon>
        <taxon>Pseudomonadati</taxon>
        <taxon>Pseudomonadota</taxon>
        <taxon>Betaproteobacteria</taxon>
        <taxon>Burkholderiales</taxon>
        <taxon>Burkholderiaceae</taxon>
        <taxon>Burkholderia</taxon>
        <taxon>Burkholderia cepacia complex</taxon>
    </lineage>
</organism>
<dbReference type="InterPro" id="IPR050298">
    <property type="entry name" value="Gram-neg_bact_OMP"/>
</dbReference>
<evidence type="ECO:0000256" key="2">
    <source>
        <dbReference type="ARBA" id="ARBA00011233"/>
    </source>
</evidence>
<protein>
    <submittedName>
        <fullName evidence="13">Gram-negative porin family protein</fullName>
    </submittedName>
</protein>
<keyword evidence="14" id="KW-1185">Reference proteome</keyword>
<dbReference type="PROSITE" id="PS51257">
    <property type="entry name" value="PROKAR_LIPOPROTEIN"/>
    <property type="match status" value="1"/>
</dbReference>